<sequence>MENNPLFNFPPSFVLQNICNITGSAFELGENGNKDLARIATLKWFQRYHVYEESRAKQWLELGKFDIFAALSFPNADPPHLETCLAFLLWAFSTDDLSDEGELQRRPVEVENGHNPSRRILYDCDAPQPDDPYAGMLWDILRRIRLTATDGTYNRFAQAYLDWSGSQVQQAANRNKDRIPPVEEFILMRRCTIGAALVEAMVEYSLDIDLPDYVFQDPTFIAMSQAISDIMTWPNDLCSFNKEQADGDYQNLVCVLQVAHNLNLQDAVDMLTNMIRKRVQNYLELKKELPSFGVGVNAELRRYHTALEHFTQGCVVWYYSSPRYFRELDPLGKEKVVINLFAKIWTANAIRRVLSPSHSVDIGWLLLFLFLPLLYVKLRPYLQVEWSHSNTL</sequence>
<accession>A0A8H5H083</accession>
<keyword evidence="8" id="KW-1185">Reference proteome</keyword>
<dbReference type="SFLD" id="SFLDS00005">
    <property type="entry name" value="Isoprenoid_Synthase_Type_I"/>
    <property type="match status" value="1"/>
</dbReference>
<dbReference type="PANTHER" id="PTHR35201">
    <property type="entry name" value="TERPENE SYNTHASE"/>
    <property type="match status" value="1"/>
</dbReference>
<dbReference type="PANTHER" id="PTHR35201:SF4">
    <property type="entry name" value="BETA-PINACENE SYNTHASE-RELATED"/>
    <property type="match status" value="1"/>
</dbReference>
<dbReference type="Pfam" id="PF19086">
    <property type="entry name" value="Terpene_syn_C_2"/>
    <property type="match status" value="1"/>
</dbReference>
<evidence type="ECO:0000256" key="2">
    <source>
        <dbReference type="ARBA" id="ARBA00006333"/>
    </source>
</evidence>
<dbReference type="GO" id="GO:0046872">
    <property type="term" value="F:metal ion binding"/>
    <property type="evidence" value="ECO:0007669"/>
    <property type="project" value="UniProtKB-KW"/>
</dbReference>
<comment type="caution">
    <text evidence="7">The sequence shown here is derived from an EMBL/GenBank/DDBJ whole genome shotgun (WGS) entry which is preliminary data.</text>
</comment>
<name>A0A8H5H083_9AGAR</name>
<dbReference type="EMBL" id="JAACJM010000002">
    <property type="protein sequence ID" value="KAF5374321.1"/>
    <property type="molecule type" value="Genomic_DNA"/>
</dbReference>
<evidence type="ECO:0000313" key="7">
    <source>
        <dbReference type="EMBL" id="KAF5374321.1"/>
    </source>
</evidence>
<evidence type="ECO:0000313" key="8">
    <source>
        <dbReference type="Proteomes" id="UP000559256"/>
    </source>
</evidence>
<proteinExistence type="inferred from homology"/>
<evidence type="ECO:0000256" key="6">
    <source>
        <dbReference type="RuleBase" id="RU366034"/>
    </source>
</evidence>
<keyword evidence="4 6" id="KW-0460">Magnesium</keyword>
<reference evidence="7 8" key="1">
    <citation type="journal article" date="2020" name="ISME J.">
        <title>Uncovering the hidden diversity of litter-decomposition mechanisms in mushroom-forming fungi.</title>
        <authorList>
            <person name="Floudas D."/>
            <person name="Bentzer J."/>
            <person name="Ahren D."/>
            <person name="Johansson T."/>
            <person name="Persson P."/>
            <person name="Tunlid A."/>
        </authorList>
    </citation>
    <scope>NUCLEOTIDE SEQUENCE [LARGE SCALE GENOMIC DNA]</scope>
    <source>
        <strain evidence="7 8">CBS 291.85</strain>
    </source>
</reference>
<dbReference type="Proteomes" id="UP000559256">
    <property type="component" value="Unassembled WGS sequence"/>
</dbReference>
<gene>
    <name evidence="7" type="ORF">D9758_004657</name>
</gene>
<dbReference type="AlphaFoldDB" id="A0A8H5H083"/>
<dbReference type="InterPro" id="IPR034686">
    <property type="entry name" value="Terpene_cyclase-like_2"/>
</dbReference>
<evidence type="ECO:0000256" key="5">
    <source>
        <dbReference type="ARBA" id="ARBA00023239"/>
    </source>
</evidence>
<evidence type="ECO:0000256" key="3">
    <source>
        <dbReference type="ARBA" id="ARBA00022723"/>
    </source>
</evidence>
<comment type="similarity">
    <text evidence="2 6">Belongs to the terpene synthase family.</text>
</comment>
<keyword evidence="5 6" id="KW-0456">Lyase</keyword>
<dbReference type="GO" id="GO:0010333">
    <property type="term" value="F:terpene synthase activity"/>
    <property type="evidence" value="ECO:0007669"/>
    <property type="project" value="InterPro"/>
</dbReference>
<keyword evidence="3 6" id="KW-0479">Metal-binding</keyword>
<dbReference type="EC" id="4.2.3.-" evidence="6"/>
<evidence type="ECO:0000256" key="4">
    <source>
        <dbReference type="ARBA" id="ARBA00022842"/>
    </source>
</evidence>
<dbReference type="InterPro" id="IPR008949">
    <property type="entry name" value="Isoprenoid_synthase_dom_sf"/>
</dbReference>
<dbReference type="SUPFAM" id="SSF48576">
    <property type="entry name" value="Terpenoid synthases"/>
    <property type="match status" value="1"/>
</dbReference>
<dbReference type="Gene3D" id="1.10.600.10">
    <property type="entry name" value="Farnesyl Diphosphate Synthase"/>
    <property type="match status" value="1"/>
</dbReference>
<dbReference type="OrthoDB" id="6486656at2759"/>
<organism evidence="7 8">
    <name type="scientific">Tetrapyrgos nigripes</name>
    <dbReference type="NCBI Taxonomy" id="182062"/>
    <lineage>
        <taxon>Eukaryota</taxon>
        <taxon>Fungi</taxon>
        <taxon>Dikarya</taxon>
        <taxon>Basidiomycota</taxon>
        <taxon>Agaricomycotina</taxon>
        <taxon>Agaricomycetes</taxon>
        <taxon>Agaricomycetidae</taxon>
        <taxon>Agaricales</taxon>
        <taxon>Marasmiineae</taxon>
        <taxon>Marasmiaceae</taxon>
        <taxon>Tetrapyrgos</taxon>
    </lineage>
</organism>
<evidence type="ECO:0000256" key="1">
    <source>
        <dbReference type="ARBA" id="ARBA00001946"/>
    </source>
</evidence>
<dbReference type="SFLD" id="SFLDG01020">
    <property type="entry name" value="Terpene_Cyclase_Like_2"/>
    <property type="match status" value="1"/>
</dbReference>
<comment type="cofactor">
    <cofactor evidence="1 6">
        <name>Mg(2+)</name>
        <dbReference type="ChEBI" id="CHEBI:18420"/>
    </cofactor>
</comment>
<dbReference type="GO" id="GO:0008299">
    <property type="term" value="P:isoprenoid biosynthetic process"/>
    <property type="evidence" value="ECO:0007669"/>
    <property type="project" value="UniProtKB-ARBA"/>
</dbReference>
<protein>
    <recommendedName>
        <fullName evidence="6">Terpene synthase</fullName>
        <ecNumber evidence="6">4.2.3.-</ecNumber>
    </recommendedName>
</protein>